<sequence length="707" mass="79954">MNEGPFVGIDLGTTFSTVAVYKPAQKSFDVLKIDGDTQVPSVIAFGDELVYGQRAKSLMANIPQNTVYDSKRMIGKMYSELDENDIRNWPFKVNDYGGAPSIQAVLKRQIREYRPYEISSYILSYLKKKSEDQLGVPIKKAVITVPAYFDDRQKAETKLAAKFAGFGDFELMNEPTAAALCYMHTFQKFSDSSKILVYDFGGGTFDVSLVGINGKNFEVIGYDGDSHLGGQDIDNALVQYFAPNFLMKTRIDIFADDNQSKRYKGQMKQQCEHLKKQFSPNVKSGSINIQLPTNDNHTATIDVDKYNQIISPIIDLSFTKVDYLLAEHGVNPSQLTDIILVGGTSLIPLIREKIRDKYKIEPKANIPPFDAVAAGACIKAYLKGRKKQRSSRAATTTRRSPQMPPPVNYPRASTVEDNPYANLEPIPPIQPQVVSIDPIMPPSFESISSGEPEYPDITIITDQPIINQTQFEPLFEPPPNIEYVPDENEQPNPYIGMPEEDIDIEIQEATPHSFGIIANKKVVKMIEKNTKYPYSRTKAYHRRSESQTITIKVAQGESEIPSECKIIGIYSVQMPEDIYDIDITLTVDSDGIMSVRANYSDETKKFVLNNEHTSLSHQDIDRLQANRAVISAENRFQTALDDWHRYMTELKKMRKTANEGKKRRINDNIERIETYIDDNPNPSADEIDRVSKELYEMVDNVKWAFNL</sequence>
<keyword evidence="6" id="KW-1185">Reference proteome</keyword>
<dbReference type="GO" id="GO:0005737">
    <property type="term" value="C:cytoplasm"/>
    <property type="evidence" value="ECO:0000318"/>
    <property type="project" value="GO_Central"/>
</dbReference>
<dbReference type="GO" id="GO:0016887">
    <property type="term" value="F:ATP hydrolysis activity"/>
    <property type="evidence" value="ECO:0000318"/>
    <property type="project" value="GO_Central"/>
</dbReference>
<dbReference type="GO" id="GO:0031072">
    <property type="term" value="F:heat shock protein binding"/>
    <property type="evidence" value="ECO:0000318"/>
    <property type="project" value="GO_Central"/>
</dbReference>
<dbReference type="VEuPathDB" id="TrichDB:TVAG_084290"/>
<evidence type="ECO:0000256" key="4">
    <source>
        <dbReference type="SAM" id="MobiDB-lite"/>
    </source>
</evidence>
<evidence type="ECO:0000256" key="1">
    <source>
        <dbReference type="ARBA" id="ARBA00022741"/>
    </source>
</evidence>
<proteinExistence type="inferred from homology"/>
<dbReference type="AlphaFoldDB" id="A2G5H6"/>
<dbReference type="FunFam" id="3.30.420.40:FF:000144">
    <property type="entry name" value="Molecular chaperone HscC"/>
    <property type="match status" value="1"/>
</dbReference>
<comment type="similarity">
    <text evidence="3">Belongs to the heat shock protein 70 family.</text>
</comment>
<reference evidence="5" key="2">
    <citation type="journal article" date="2007" name="Science">
        <title>Draft genome sequence of the sexually transmitted pathogen Trichomonas vaginalis.</title>
        <authorList>
            <person name="Carlton J.M."/>
            <person name="Hirt R.P."/>
            <person name="Silva J.C."/>
            <person name="Delcher A.L."/>
            <person name="Schatz M."/>
            <person name="Zhao Q."/>
            <person name="Wortman J.R."/>
            <person name="Bidwell S.L."/>
            <person name="Alsmark U.C.M."/>
            <person name="Besteiro S."/>
            <person name="Sicheritz-Ponten T."/>
            <person name="Noel C.J."/>
            <person name="Dacks J.B."/>
            <person name="Foster P.G."/>
            <person name="Simillion C."/>
            <person name="Van de Peer Y."/>
            <person name="Miranda-Saavedra D."/>
            <person name="Barton G.J."/>
            <person name="Westrop G.D."/>
            <person name="Mueller S."/>
            <person name="Dessi D."/>
            <person name="Fiori P.L."/>
            <person name="Ren Q."/>
            <person name="Paulsen I."/>
            <person name="Zhang H."/>
            <person name="Bastida-Corcuera F.D."/>
            <person name="Simoes-Barbosa A."/>
            <person name="Brown M.T."/>
            <person name="Hayes R.D."/>
            <person name="Mukherjee M."/>
            <person name="Okumura C.Y."/>
            <person name="Schneider R."/>
            <person name="Smith A.J."/>
            <person name="Vanacova S."/>
            <person name="Villalvazo M."/>
            <person name="Haas B.J."/>
            <person name="Pertea M."/>
            <person name="Feldblyum T.V."/>
            <person name="Utterback T.R."/>
            <person name="Shu C.L."/>
            <person name="Osoegawa K."/>
            <person name="de Jong P.J."/>
            <person name="Hrdy I."/>
            <person name="Horvathova L."/>
            <person name="Zubacova Z."/>
            <person name="Dolezal P."/>
            <person name="Malik S.B."/>
            <person name="Logsdon J.M. Jr."/>
            <person name="Henze K."/>
            <person name="Gupta A."/>
            <person name="Wang C.C."/>
            <person name="Dunne R.L."/>
            <person name="Upcroft J.A."/>
            <person name="Upcroft P."/>
            <person name="White O."/>
            <person name="Salzberg S.L."/>
            <person name="Tang P."/>
            <person name="Chiu C.-H."/>
            <person name="Lee Y.-S."/>
            <person name="Embley T.M."/>
            <person name="Coombs G.H."/>
            <person name="Mottram J.C."/>
            <person name="Tachezy J."/>
            <person name="Fraser-Liggett C.M."/>
            <person name="Johnson P.J."/>
        </authorList>
    </citation>
    <scope>NUCLEOTIDE SEQUENCE [LARGE SCALE GENOMIC DNA]</scope>
    <source>
        <strain evidence="5">G3</strain>
    </source>
</reference>
<accession>A2G5H6</accession>
<dbReference type="SMR" id="A2G5H6"/>
<dbReference type="KEGG" id="tva:4745246"/>
<evidence type="ECO:0000256" key="3">
    <source>
        <dbReference type="RuleBase" id="RU003322"/>
    </source>
</evidence>
<dbReference type="InParanoid" id="A2G5H6"/>
<dbReference type="Gene3D" id="3.90.640.10">
    <property type="entry name" value="Actin, Chain A, domain 4"/>
    <property type="match status" value="1"/>
</dbReference>
<organism evidence="5 6">
    <name type="scientific">Trichomonas vaginalis (strain ATCC PRA-98 / G3)</name>
    <dbReference type="NCBI Taxonomy" id="412133"/>
    <lineage>
        <taxon>Eukaryota</taxon>
        <taxon>Metamonada</taxon>
        <taxon>Parabasalia</taxon>
        <taxon>Trichomonadida</taxon>
        <taxon>Trichomonadidae</taxon>
        <taxon>Trichomonas</taxon>
    </lineage>
</organism>
<dbReference type="Pfam" id="PF00012">
    <property type="entry name" value="HSP70"/>
    <property type="match status" value="2"/>
</dbReference>
<dbReference type="SUPFAM" id="SSF100920">
    <property type="entry name" value="Heat shock protein 70kD (HSP70), peptide-binding domain"/>
    <property type="match status" value="1"/>
</dbReference>
<name>A2G5H6_TRIV3</name>
<dbReference type="Proteomes" id="UP000001542">
    <property type="component" value="Unassembled WGS sequence"/>
</dbReference>
<dbReference type="PROSITE" id="PS00297">
    <property type="entry name" value="HSP70_1"/>
    <property type="match status" value="1"/>
</dbReference>
<dbReference type="eggNOG" id="KOG0100">
    <property type="taxonomic scope" value="Eukaryota"/>
</dbReference>
<dbReference type="Gene3D" id="2.60.34.10">
    <property type="entry name" value="Substrate Binding Domain Of DNAk, Chain A, domain 1"/>
    <property type="match status" value="1"/>
</dbReference>
<dbReference type="eggNOG" id="KOG0101">
    <property type="taxonomic scope" value="Eukaryota"/>
</dbReference>
<dbReference type="Gene3D" id="3.30.420.40">
    <property type="match status" value="2"/>
</dbReference>
<protein>
    <submittedName>
        <fullName evidence="5">DnaK protein</fullName>
    </submittedName>
</protein>
<evidence type="ECO:0000313" key="5">
    <source>
        <dbReference type="EMBL" id="EAX87594.1"/>
    </source>
</evidence>
<dbReference type="STRING" id="5722.A2G5H6"/>
<dbReference type="GO" id="GO:0005524">
    <property type="term" value="F:ATP binding"/>
    <property type="evidence" value="ECO:0007669"/>
    <property type="project" value="UniProtKB-KW"/>
</dbReference>
<keyword evidence="1 3" id="KW-0547">Nucleotide-binding</keyword>
<dbReference type="InterPro" id="IPR043129">
    <property type="entry name" value="ATPase_NBD"/>
</dbReference>
<keyword evidence="2 3" id="KW-0067">ATP-binding</keyword>
<dbReference type="EMBL" id="DS114426">
    <property type="protein sequence ID" value="EAX87594.1"/>
    <property type="molecule type" value="Genomic_DNA"/>
</dbReference>
<dbReference type="InterPro" id="IPR013126">
    <property type="entry name" value="Hsp_70_fam"/>
</dbReference>
<dbReference type="PROSITE" id="PS00329">
    <property type="entry name" value="HSP70_2"/>
    <property type="match status" value="1"/>
</dbReference>
<dbReference type="FunFam" id="3.90.640.10:FF:000029">
    <property type="entry name" value="Heat shock protein 110"/>
    <property type="match status" value="1"/>
</dbReference>
<feature type="region of interest" description="Disordered" evidence="4">
    <location>
        <begin position="387"/>
        <end position="409"/>
    </location>
</feature>
<dbReference type="PANTHER" id="PTHR19375">
    <property type="entry name" value="HEAT SHOCK PROTEIN 70KDA"/>
    <property type="match status" value="1"/>
</dbReference>
<dbReference type="GO" id="GO:0044183">
    <property type="term" value="F:protein folding chaperone"/>
    <property type="evidence" value="ECO:0000318"/>
    <property type="project" value="GO_Central"/>
</dbReference>
<evidence type="ECO:0000256" key="2">
    <source>
        <dbReference type="ARBA" id="ARBA00022840"/>
    </source>
</evidence>
<feature type="compositionally biased region" description="Low complexity" evidence="4">
    <location>
        <begin position="391"/>
        <end position="400"/>
    </location>
</feature>
<dbReference type="InterPro" id="IPR018181">
    <property type="entry name" value="Heat_shock_70_CS"/>
</dbReference>
<dbReference type="FunFam" id="3.30.30.30:FF:000005">
    <property type="entry name" value="Heat shock protein ssb1"/>
    <property type="match status" value="1"/>
</dbReference>
<reference evidence="5" key="1">
    <citation type="submission" date="2006-10" db="EMBL/GenBank/DDBJ databases">
        <authorList>
            <person name="Amadeo P."/>
            <person name="Zhao Q."/>
            <person name="Wortman J."/>
            <person name="Fraser-Liggett C."/>
            <person name="Carlton J."/>
        </authorList>
    </citation>
    <scope>NUCLEOTIDE SEQUENCE</scope>
    <source>
        <strain evidence="5">G3</strain>
    </source>
</reference>
<gene>
    <name evidence="5" type="ORF">TVAG_084290</name>
</gene>
<evidence type="ECO:0000313" key="6">
    <source>
        <dbReference type="Proteomes" id="UP000001542"/>
    </source>
</evidence>
<dbReference type="RefSeq" id="XP_001300524.1">
    <property type="nucleotide sequence ID" value="XM_001300523.1"/>
</dbReference>
<dbReference type="GO" id="GO:0140662">
    <property type="term" value="F:ATP-dependent protein folding chaperone"/>
    <property type="evidence" value="ECO:0007669"/>
    <property type="project" value="InterPro"/>
</dbReference>
<dbReference type="PRINTS" id="PR00301">
    <property type="entry name" value="HEATSHOCK70"/>
</dbReference>
<dbReference type="GO" id="GO:0042026">
    <property type="term" value="P:protein refolding"/>
    <property type="evidence" value="ECO:0000318"/>
    <property type="project" value="GO_Central"/>
</dbReference>
<dbReference type="VEuPathDB" id="TrichDB:TVAGG3_0848700"/>
<dbReference type="SUPFAM" id="SSF53067">
    <property type="entry name" value="Actin-like ATPase domain"/>
    <property type="match status" value="2"/>
</dbReference>
<dbReference type="InterPro" id="IPR029047">
    <property type="entry name" value="HSP70_peptide-bd_sf"/>
</dbReference>